<dbReference type="CTD" id="4508"/>
<evidence type="ECO:0000256" key="9">
    <source>
        <dbReference type="ARBA" id="ARBA00023136"/>
    </source>
</evidence>
<proteinExistence type="inferred from homology"/>
<evidence type="ECO:0000256" key="1">
    <source>
        <dbReference type="ARBA" id="ARBA00004141"/>
    </source>
</evidence>
<evidence type="ECO:0000256" key="12">
    <source>
        <dbReference type="SAM" id="Phobius"/>
    </source>
</evidence>
<feature type="transmembrane region" description="Helical" evidence="12">
    <location>
        <begin position="20"/>
        <end position="45"/>
    </location>
</feature>
<dbReference type="GO" id="GO:0045259">
    <property type="term" value="C:proton-transporting ATP synthase complex"/>
    <property type="evidence" value="ECO:0007669"/>
    <property type="project" value="UniProtKB-KW"/>
</dbReference>
<dbReference type="NCBIfam" id="TIGR01131">
    <property type="entry name" value="ATP_synt_6_or_A"/>
    <property type="match status" value="1"/>
</dbReference>
<evidence type="ECO:0000256" key="11">
    <source>
        <dbReference type="RuleBase" id="RU004450"/>
    </source>
</evidence>
<reference evidence="13" key="1">
    <citation type="submission" date="2020-08" db="EMBL/GenBank/DDBJ databases">
        <authorList>
            <person name="Santos-Garcia D."/>
            <person name="Santos-Garcia D."/>
            <person name="Santos-Garcia D."/>
        </authorList>
    </citation>
    <scope>NUCLEOTIDE SEQUENCE [LARGE SCALE GENOMIC DNA]</scope>
</reference>
<dbReference type="PROSITE" id="PS00449">
    <property type="entry name" value="ATPASE_A"/>
    <property type="match status" value="1"/>
</dbReference>
<dbReference type="AlphaFoldDB" id="A0A7G2CVX9"/>
<sequence>MMSSLFEVYDPYTFFLGLSLNWLVLFFCVFCLFGSYWLLNSAYVFSLKSIFNFFMTEFKMFLKLKLAKGLIFIFVVLLFYFSLVNLFGLVPYVFSVSSHFVFCLSFSFPFWLGLMVMGWLNLTNQMFSHLIPMGTPLALISFMVLIETVSQLIRPWSLAIRLMANMISGHLLMSLLGGIKFLKILAIFVQWGLFFFEFFVCFIQAYVFCALMALYYGEV</sequence>
<accession>A0A7G2CVX9</accession>
<dbReference type="Gene3D" id="1.20.120.220">
    <property type="entry name" value="ATP synthase, F0 complex, subunit A"/>
    <property type="match status" value="1"/>
</dbReference>
<dbReference type="RefSeq" id="YP_010999053.1">
    <property type="nucleotide sequence ID" value="NC_085166.1"/>
</dbReference>
<dbReference type="PRINTS" id="PR00123">
    <property type="entry name" value="ATPASEA"/>
</dbReference>
<feature type="transmembrane region" description="Helical" evidence="12">
    <location>
        <begin position="127"/>
        <end position="146"/>
    </location>
</feature>
<keyword evidence="8" id="KW-0406">Ion transport</keyword>
<evidence type="ECO:0000256" key="7">
    <source>
        <dbReference type="ARBA" id="ARBA00022989"/>
    </source>
</evidence>
<keyword evidence="6" id="KW-0375">Hydrogen ion transport</keyword>
<keyword evidence="3" id="KW-0813">Transport</keyword>
<protein>
    <recommendedName>
        <fullName evidence="11">ATP synthase subunit a</fullName>
    </recommendedName>
</protein>
<evidence type="ECO:0000256" key="2">
    <source>
        <dbReference type="ARBA" id="ARBA00006810"/>
    </source>
</evidence>
<dbReference type="PANTHER" id="PTHR11410">
    <property type="entry name" value="ATP SYNTHASE SUBUNIT A"/>
    <property type="match status" value="1"/>
</dbReference>
<keyword evidence="4" id="KW-0138">CF(0)</keyword>
<dbReference type="GO" id="GO:0046933">
    <property type="term" value="F:proton-transporting ATP synthase activity, rotational mechanism"/>
    <property type="evidence" value="ECO:0007669"/>
    <property type="project" value="TreeGrafter"/>
</dbReference>
<evidence type="ECO:0000256" key="10">
    <source>
        <dbReference type="ARBA" id="ARBA00023310"/>
    </source>
</evidence>
<dbReference type="InterPro" id="IPR045083">
    <property type="entry name" value="ATP_synth_F0_asu_bact/mt"/>
</dbReference>
<keyword evidence="13" id="KW-0496">Mitochondrion</keyword>
<dbReference type="CDD" id="cd00310">
    <property type="entry name" value="ATP-synt_Fo_a_6"/>
    <property type="match status" value="1"/>
</dbReference>
<dbReference type="SUPFAM" id="SSF81336">
    <property type="entry name" value="F1F0 ATP synthase subunit A"/>
    <property type="match status" value="1"/>
</dbReference>
<feature type="transmembrane region" description="Helical" evidence="12">
    <location>
        <begin position="99"/>
        <end position="120"/>
    </location>
</feature>
<geneLocation type="mitochondrion" evidence="13"/>
<comment type="similarity">
    <text evidence="2">Belongs to the ATPase A chain family.</text>
</comment>
<feature type="transmembrane region" description="Helical" evidence="12">
    <location>
        <begin position="191"/>
        <end position="216"/>
    </location>
</feature>
<dbReference type="EMBL" id="LR877884">
    <property type="protein sequence ID" value="CAD5105728.1"/>
    <property type="molecule type" value="Genomic_DNA"/>
</dbReference>
<organism evidence="13">
    <name type="scientific">Pealius mori</name>
    <dbReference type="NCBI Taxonomy" id="1453199"/>
    <lineage>
        <taxon>Eukaryota</taxon>
        <taxon>Metazoa</taxon>
        <taxon>Ecdysozoa</taxon>
        <taxon>Arthropoda</taxon>
        <taxon>Hexapoda</taxon>
        <taxon>Insecta</taxon>
        <taxon>Pterygota</taxon>
        <taxon>Neoptera</taxon>
        <taxon>Paraneoptera</taxon>
        <taxon>Hemiptera</taxon>
        <taxon>Sternorrhyncha</taxon>
        <taxon>Aleyrodoidea</taxon>
        <taxon>Aleyrodidae</taxon>
        <taxon>Aleyrodinae</taxon>
        <taxon>Pealius</taxon>
    </lineage>
</organism>
<keyword evidence="9 12" id="KW-0472">Membrane</keyword>
<evidence type="ECO:0000256" key="5">
    <source>
        <dbReference type="ARBA" id="ARBA00022692"/>
    </source>
</evidence>
<gene>
    <name evidence="13" type="primary">ATP6</name>
    <name evidence="13" type="ORF">MTPEMO_0009</name>
</gene>
<dbReference type="GeneID" id="87692707"/>
<keyword evidence="5 12" id="KW-0812">Transmembrane</keyword>
<feature type="transmembrane region" description="Helical" evidence="12">
    <location>
        <begin position="158"/>
        <end position="179"/>
    </location>
</feature>
<name>A0A7G2CVX9_9HEMI</name>
<dbReference type="GO" id="GO:0005743">
    <property type="term" value="C:mitochondrial inner membrane"/>
    <property type="evidence" value="ECO:0007669"/>
    <property type="project" value="UniProtKB-SubCell"/>
</dbReference>
<feature type="transmembrane region" description="Helical" evidence="12">
    <location>
        <begin position="66"/>
        <end position="93"/>
    </location>
</feature>
<dbReference type="Pfam" id="PF00119">
    <property type="entry name" value="ATP-synt_A"/>
    <property type="match status" value="1"/>
</dbReference>
<comment type="subcellular location">
    <subcellularLocation>
        <location evidence="1">Membrane</location>
        <topology evidence="1">Multi-pass membrane protein</topology>
    </subcellularLocation>
    <subcellularLocation>
        <location evidence="11">Mitochondrion inner membrane</location>
        <topology evidence="11">Multi-pass membrane protein</topology>
    </subcellularLocation>
</comment>
<dbReference type="InterPro" id="IPR035908">
    <property type="entry name" value="F0_ATP_A_sf"/>
</dbReference>
<keyword evidence="7 12" id="KW-1133">Transmembrane helix</keyword>
<dbReference type="PANTHER" id="PTHR11410:SF0">
    <property type="entry name" value="ATP SYNTHASE SUBUNIT A"/>
    <property type="match status" value="1"/>
</dbReference>
<dbReference type="InterPro" id="IPR023011">
    <property type="entry name" value="ATP_synth_F0_asu_AS"/>
</dbReference>
<evidence type="ECO:0000313" key="13">
    <source>
        <dbReference type="EMBL" id="CAD5105728.1"/>
    </source>
</evidence>
<evidence type="ECO:0000256" key="6">
    <source>
        <dbReference type="ARBA" id="ARBA00022781"/>
    </source>
</evidence>
<keyword evidence="10" id="KW-0066">ATP synthesis</keyword>
<evidence type="ECO:0000256" key="8">
    <source>
        <dbReference type="ARBA" id="ARBA00023065"/>
    </source>
</evidence>
<evidence type="ECO:0000256" key="3">
    <source>
        <dbReference type="ARBA" id="ARBA00022448"/>
    </source>
</evidence>
<evidence type="ECO:0000256" key="4">
    <source>
        <dbReference type="ARBA" id="ARBA00022547"/>
    </source>
</evidence>
<dbReference type="InterPro" id="IPR000568">
    <property type="entry name" value="ATP_synth_F0_asu"/>
</dbReference>